<evidence type="ECO:0000313" key="2">
    <source>
        <dbReference type="Proteomes" id="UP001500603"/>
    </source>
</evidence>
<dbReference type="Proteomes" id="UP001500603">
    <property type="component" value="Unassembled WGS sequence"/>
</dbReference>
<reference evidence="2" key="1">
    <citation type="journal article" date="2019" name="Int. J. Syst. Evol. Microbiol.">
        <title>The Global Catalogue of Microorganisms (GCM) 10K type strain sequencing project: providing services to taxonomists for standard genome sequencing and annotation.</title>
        <authorList>
            <consortium name="The Broad Institute Genomics Platform"/>
            <consortium name="The Broad Institute Genome Sequencing Center for Infectious Disease"/>
            <person name="Wu L."/>
            <person name="Ma J."/>
        </authorList>
    </citation>
    <scope>NUCLEOTIDE SEQUENCE [LARGE SCALE GENOMIC DNA]</scope>
    <source>
        <strain evidence="2">JCM 18298</strain>
    </source>
</reference>
<evidence type="ECO:0008006" key="3">
    <source>
        <dbReference type="Google" id="ProtNLM"/>
    </source>
</evidence>
<keyword evidence="2" id="KW-1185">Reference proteome</keyword>
<dbReference type="Gene3D" id="3.30.70.100">
    <property type="match status" value="1"/>
</dbReference>
<proteinExistence type="predicted"/>
<accession>A0ABP9KR67</accession>
<gene>
    <name evidence="1" type="ORF">GCM10023318_49980</name>
</gene>
<dbReference type="InterPro" id="IPR011008">
    <property type="entry name" value="Dimeric_a/b-barrel"/>
</dbReference>
<dbReference type="RefSeq" id="WP_345498348.1">
    <property type="nucleotide sequence ID" value="NZ_BAABJM010000006.1"/>
</dbReference>
<organism evidence="1 2">
    <name type="scientific">Nocardia callitridis</name>
    <dbReference type="NCBI Taxonomy" id="648753"/>
    <lineage>
        <taxon>Bacteria</taxon>
        <taxon>Bacillati</taxon>
        <taxon>Actinomycetota</taxon>
        <taxon>Actinomycetes</taxon>
        <taxon>Mycobacteriales</taxon>
        <taxon>Nocardiaceae</taxon>
        <taxon>Nocardia</taxon>
    </lineage>
</organism>
<evidence type="ECO:0000313" key="1">
    <source>
        <dbReference type="EMBL" id="GAA5064243.1"/>
    </source>
</evidence>
<comment type="caution">
    <text evidence="1">The sequence shown here is derived from an EMBL/GenBank/DDBJ whole genome shotgun (WGS) entry which is preliminary data.</text>
</comment>
<name>A0ABP9KR67_9NOCA</name>
<dbReference type="SUPFAM" id="SSF54909">
    <property type="entry name" value="Dimeric alpha+beta barrel"/>
    <property type="match status" value="1"/>
</dbReference>
<sequence length="116" mass="12983">MTGVYRVDKFVVPEAARTEFWSQVRRTHAVLRTLPGFVNDKLLEQISGPGRFNAVTIVEWSSEDALGQAKTAVEKSHRDAGFQPREFFDRVGIQSDLANYAAVGSVNALSPRPEYR</sequence>
<dbReference type="EMBL" id="BAABJM010000006">
    <property type="protein sequence ID" value="GAA5064243.1"/>
    <property type="molecule type" value="Genomic_DNA"/>
</dbReference>
<protein>
    <recommendedName>
        <fullName evidence="3">Antibiotic biosynthesis monooxygenase</fullName>
    </recommendedName>
</protein>